<evidence type="ECO:0000259" key="1">
    <source>
        <dbReference type="Pfam" id="PF21979"/>
    </source>
</evidence>
<dbReference type="NCBIfam" id="NF047718">
    <property type="entry name" value="Hfq_rel_Cyano"/>
    <property type="match status" value="1"/>
</dbReference>
<dbReference type="EMBL" id="CP051206">
    <property type="protein sequence ID" value="QJB44719.1"/>
    <property type="molecule type" value="Genomic_DNA"/>
</dbReference>
<dbReference type="AlphaFoldDB" id="A0A6H2C193"/>
<evidence type="ECO:0000313" key="2">
    <source>
        <dbReference type="EMBL" id="QJB44719.1"/>
    </source>
</evidence>
<reference evidence="2 3" key="2">
    <citation type="submission" date="2020-04" db="EMBL/GenBank/DDBJ databases">
        <authorList>
            <person name="Fomenkov A."/>
            <person name="Anton B.P."/>
            <person name="Roberts R.J."/>
        </authorList>
    </citation>
    <scope>NUCLEOTIDE SEQUENCE [LARGE SCALE GENOMIC DNA]</scope>
    <source>
        <strain evidence="2 3">CCAP 1403/13f</strain>
    </source>
</reference>
<dbReference type="SUPFAM" id="SSF50182">
    <property type="entry name" value="Sm-like ribonucleoproteins"/>
    <property type="match status" value="1"/>
</dbReference>
<dbReference type="InterPro" id="IPR053840">
    <property type="entry name" value="Hfq_1"/>
</dbReference>
<protein>
    <submittedName>
        <fullName evidence="2">RNA-binding protein hfq</fullName>
    </submittedName>
</protein>
<evidence type="ECO:0000313" key="3">
    <source>
        <dbReference type="Proteomes" id="UP000502433"/>
    </source>
</evidence>
<dbReference type="Pfam" id="PF21979">
    <property type="entry name" value="Hfq_1"/>
    <property type="match status" value="1"/>
</dbReference>
<sequence>MATNQFDTSLPSTRQVQKCIKEKLMVEFRLMTGDLITGRIFWQDHNCICIFDGNNEQIMVWKQAIAYMKTLGNMVG</sequence>
<reference evidence="2 3" key="1">
    <citation type="submission" date="2020-04" db="EMBL/GenBank/DDBJ databases">
        <title>Genome-Wide Identification of 5-Methylcytosine Sites in Bacterial Genomes By High-Throughput Sequencing of MspJI Restriction Fragments.</title>
        <authorList>
            <person name="Wu V."/>
        </authorList>
    </citation>
    <scope>NUCLEOTIDE SEQUENCE [LARGE SCALE GENOMIC DNA]</scope>
    <source>
        <strain evidence="2 3">CCAP 1403/13f</strain>
    </source>
</reference>
<name>A0A6H2C193_DOLFA</name>
<organism evidence="2 3">
    <name type="scientific">Dolichospermum flos-aquae CCAP 1403/13F</name>
    <dbReference type="NCBI Taxonomy" id="315271"/>
    <lineage>
        <taxon>Bacteria</taxon>
        <taxon>Bacillati</taxon>
        <taxon>Cyanobacteriota</taxon>
        <taxon>Cyanophyceae</taxon>
        <taxon>Nostocales</taxon>
        <taxon>Aphanizomenonaceae</taxon>
        <taxon>Dolichospermum</taxon>
    </lineage>
</organism>
<dbReference type="Proteomes" id="UP000502433">
    <property type="component" value="Chromosome"/>
</dbReference>
<dbReference type="KEGG" id="dfs:HGD76_11620"/>
<dbReference type="RefSeq" id="WP_015079580.1">
    <property type="nucleotide sequence ID" value="NZ_CP051206.1"/>
</dbReference>
<gene>
    <name evidence="2" type="ORF">HGD76_11620</name>
</gene>
<dbReference type="Gene3D" id="2.30.30.100">
    <property type="match status" value="1"/>
</dbReference>
<dbReference type="InterPro" id="IPR010920">
    <property type="entry name" value="LSM_dom_sf"/>
</dbReference>
<accession>A0A6H2C193</accession>
<proteinExistence type="predicted"/>
<feature type="domain" description="Hfq-related" evidence="1">
    <location>
        <begin position="10"/>
        <end position="70"/>
    </location>
</feature>